<dbReference type="InterPro" id="IPR023213">
    <property type="entry name" value="CAT-like_dom_sf"/>
</dbReference>
<evidence type="ECO:0000256" key="2">
    <source>
        <dbReference type="ARBA" id="ARBA00022679"/>
    </source>
</evidence>
<dbReference type="InterPro" id="IPR050898">
    <property type="entry name" value="Plant_acyltransferase"/>
</dbReference>
<dbReference type="Pfam" id="PF02458">
    <property type="entry name" value="Transferase"/>
    <property type="match status" value="1"/>
</dbReference>
<dbReference type="GO" id="GO:0016746">
    <property type="term" value="F:acyltransferase activity"/>
    <property type="evidence" value="ECO:0007669"/>
    <property type="project" value="UniProtKB-KW"/>
</dbReference>
<dbReference type="Proteomes" id="UP000230069">
    <property type="component" value="Unassembled WGS sequence"/>
</dbReference>
<dbReference type="Gene3D" id="3.30.559.10">
    <property type="entry name" value="Chloramphenicol acetyltransferase-like domain"/>
    <property type="match status" value="1"/>
</dbReference>
<keyword evidence="5" id="KW-1185">Reference proteome</keyword>
<reference evidence="4 5" key="1">
    <citation type="submission" date="2017-09" db="EMBL/GenBank/DDBJ databases">
        <title>WGS assembly of Aquilegia coerulea Goldsmith.</title>
        <authorList>
            <person name="Hodges S."/>
            <person name="Kramer E."/>
            <person name="Nordborg M."/>
            <person name="Tomkins J."/>
            <person name="Borevitz J."/>
            <person name="Derieg N."/>
            <person name="Yan J."/>
            <person name="Mihaltcheva S."/>
            <person name="Hayes R.D."/>
            <person name="Rokhsar D."/>
        </authorList>
    </citation>
    <scope>NUCLEOTIDE SEQUENCE [LARGE SCALE GENOMIC DNA]</scope>
    <source>
        <strain evidence="5">cv. Goldsmith</strain>
    </source>
</reference>
<dbReference type="OrthoDB" id="444127at2759"/>
<evidence type="ECO:0000256" key="3">
    <source>
        <dbReference type="ARBA" id="ARBA00023315"/>
    </source>
</evidence>
<evidence type="ECO:0000313" key="5">
    <source>
        <dbReference type="Proteomes" id="UP000230069"/>
    </source>
</evidence>
<name>A0A2G5C1J8_AQUCA</name>
<evidence type="ECO:0000313" key="4">
    <source>
        <dbReference type="EMBL" id="PIA25168.1"/>
    </source>
</evidence>
<evidence type="ECO:0000256" key="1">
    <source>
        <dbReference type="ARBA" id="ARBA00009861"/>
    </source>
</evidence>
<keyword evidence="2" id="KW-0808">Transferase</keyword>
<dbReference type="EMBL" id="KZ305139">
    <property type="protein sequence ID" value="PIA25168.1"/>
    <property type="molecule type" value="Genomic_DNA"/>
</dbReference>
<dbReference type="PANTHER" id="PTHR31147">
    <property type="entry name" value="ACYL TRANSFERASE 4"/>
    <property type="match status" value="1"/>
</dbReference>
<gene>
    <name evidence="4" type="ORF">AQUCO_12300004v1</name>
</gene>
<dbReference type="InParanoid" id="A0A2G5C1J8"/>
<keyword evidence="3" id="KW-0012">Acyltransferase</keyword>
<comment type="similarity">
    <text evidence="1">Belongs to the plant acyltransferase family.</text>
</comment>
<proteinExistence type="inferred from homology"/>
<protein>
    <submittedName>
        <fullName evidence="4">Uncharacterized protein</fullName>
    </submittedName>
</protein>
<dbReference type="PANTHER" id="PTHR31147:SF1">
    <property type="entry name" value="ACYL TRANSFERASE 4"/>
    <property type="match status" value="1"/>
</dbReference>
<dbReference type="AlphaFoldDB" id="A0A2G5C1J8"/>
<organism evidence="4 5">
    <name type="scientific">Aquilegia coerulea</name>
    <name type="common">Rocky mountain columbine</name>
    <dbReference type="NCBI Taxonomy" id="218851"/>
    <lineage>
        <taxon>Eukaryota</taxon>
        <taxon>Viridiplantae</taxon>
        <taxon>Streptophyta</taxon>
        <taxon>Embryophyta</taxon>
        <taxon>Tracheophyta</taxon>
        <taxon>Spermatophyta</taxon>
        <taxon>Magnoliopsida</taxon>
        <taxon>Ranunculales</taxon>
        <taxon>Ranunculaceae</taxon>
        <taxon>Thalictroideae</taxon>
        <taxon>Aquilegia</taxon>
    </lineage>
</organism>
<accession>A0A2G5C1J8</accession>
<sequence length="265" mass="29323">MSKSTSFMSVSPYVRNMVLLLPQISLSSLKEALSKVLVPYYPLAGRLKESSDGVLQLACTGEGAWFMEASANYSLDSVNYFNNVFMNLHTDLLPTPAPEFRCIDLLVQFQLIHFTCEGFVLGFKLCHTVLDGLGVAQFLNAIGEFARGFLHPTIAPIWYREAIPAHAWLVRALGEIKVPPPPPPSLSYQLEHASIHTSLEEINKLKNDFFEFSGIYCSTYGGQLIIHAVTPNARKFLDSPLPEGYYGNLLHQVTVTIASGLLVEA</sequence>